<evidence type="ECO:0000259" key="2">
    <source>
        <dbReference type="Pfam" id="PF01979"/>
    </source>
</evidence>
<dbReference type="InterPro" id="IPR032466">
    <property type="entry name" value="Metal_Hydrolase"/>
</dbReference>
<dbReference type="AlphaFoldDB" id="A0A841ED80"/>
<dbReference type="InterPro" id="IPR006680">
    <property type="entry name" value="Amidohydro-rel"/>
</dbReference>
<dbReference type="Pfam" id="PF01979">
    <property type="entry name" value="Amidohydro_1"/>
    <property type="match status" value="1"/>
</dbReference>
<sequence length="227" mass="23819">MRLHTHLAETVDEQEQCLAEFGTTPAGYAQELGWLGTDVWFAHAVHLSDEAIGRVAATGTGAAHCPSSNARLGAGVCRTPELLEAGVPVGLGDGPASSELSGLADEMRQAVLMARSRSGPRALTARRALHMATLGGARCLGRSAELGSLESGKLADVALWRVDGFGYDAIEDPVVALVFGPQPPLEHLMVGGAAVVERGELRTVSAESAAAAGRRAHRRILDREQNR</sequence>
<feature type="domain" description="Amidohydrolase-related" evidence="2">
    <location>
        <begin position="1"/>
        <end position="162"/>
    </location>
</feature>
<dbReference type="GO" id="GO:0016810">
    <property type="term" value="F:hydrolase activity, acting on carbon-nitrogen (but not peptide) bonds"/>
    <property type="evidence" value="ECO:0007669"/>
    <property type="project" value="InterPro"/>
</dbReference>
<name>A0A841ED80_9ACTN</name>
<keyword evidence="1 3" id="KW-0378">Hydrolase</keyword>
<keyword evidence="4" id="KW-1185">Reference proteome</keyword>
<organism evidence="3 4">
    <name type="scientific">Streptomonospora salina</name>
    <dbReference type="NCBI Taxonomy" id="104205"/>
    <lineage>
        <taxon>Bacteria</taxon>
        <taxon>Bacillati</taxon>
        <taxon>Actinomycetota</taxon>
        <taxon>Actinomycetes</taxon>
        <taxon>Streptosporangiales</taxon>
        <taxon>Nocardiopsidaceae</taxon>
        <taxon>Streptomonospora</taxon>
    </lineage>
</organism>
<evidence type="ECO:0000256" key="1">
    <source>
        <dbReference type="ARBA" id="ARBA00022801"/>
    </source>
</evidence>
<dbReference type="PANTHER" id="PTHR43794:SF11">
    <property type="entry name" value="AMIDOHYDROLASE-RELATED DOMAIN-CONTAINING PROTEIN"/>
    <property type="match status" value="1"/>
</dbReference>
<dbReference type="SUPFAM" id="SSF51556">
    <property type="entry name" value="Metallo-dependent hydrolases"/>
    <property type="match status" value="1"/>
</dbReference>
<dbReference type="Gene3D" id="3.20.20.140">
    <property type="entry name" value="Metal-dependent hydrolases"/>
    <property type="match status" value="1"/>
</dbReference>
<dbReference type="SUPFAM" id="SSF51338">
    <property type="entry name" value="Composite domain of metallo-dependent hydrolases"/>
    <property type="match status" value="1"/>
</dbReference>
<evidence type="ECO:0000313" key="4">
    <source>
        <dbReference type="Proteomes" id="UP000578077"/>
    </source>
</evidence>
<dbReference type="Proteomes" id="UP000578077">
    <property type="component" value="Unassembled WGS sequence"/>
</dbReference>
<dbReference type="InterPro" id="IPR050287">
    <property type="entry name" value="MTA/SAH_deaminase"/>
</dbReference>
<dbReference type="PANTHER" id="PTHR43794">
    <property type="entry name" value="AMINOHYDROLASE SSNA-RELATED"/>
    <property type="match status" value="1"/>
</dbReference>
<reference evidence="3 4" key="1">
    <citation type="submission" date="2020-08" db="EMBL/GenBank/DDBJ databases">
        <title>Sequencing the genomes of 1000 actinobacteria strains.</title>
        <authorList>
            <person name="Klenk H.-P."/>
        </authorList>
    </citation>
    <scope>NUCLEOTIDE SEQUENCE [LARGE SCALE GENOMIC DNA]</scope>
    <source>
        <strain evidence="3 4">DSM 44593</strain>
    </source>
</reference>
<protein>
    <submittedName>
        <fullName evidence="3">Cytosine/adenosine deaminase-related metal-dependent hydrolase</fullName>
    </submittedName>
</protein>
<gene>
    <name evidence="3" type="ORF">HNR25_004914</name>
</gene>
<accession>A0A841ED80</accession>
<dbReference type="EMBL" id="JACHLY010000002">
    <property type="protein sequence ID" value="MBB6001085.1"/>
    <property type="molecule type" value="Genomic_DNA"/>
</dbReference>
<proteinExistence type="predicted"/>
<dbReference type="InterPro" id="IPR011059">
    <property type="entry name" value="Metal-dep_hydrolase_composite"/>
</dbReference>
<comment type="caution">
    <text evidence="3">The sequence shown here is derived from an EMBL/GenBank/DDBJ whole genome shotgun (WGS) entry which is preliminary data.</text>
</comment>
<evidence type="ECO:0000313" key="3">
    <source>
        <dbReference type="EMBL" id="MBB6001085.1"/>
    </source>
</evidence>